<dbReference type="EMBL" id="PKOZ01000001">
    <property type="protein sequence ID" value="PQD97191.1"/>
    <property type="molecule type" value="Genomic_DNA"/>
</dbReference>
<gene>
    <name evidence="1" type="ORF">CYL18_04785</name>
</gene>
<protein>
    <submittedName>
        <fullName evidence="1">Uncharacterized protein</fullName>
    </submittedName>
</protein>
<evidence type="ECO:0000313" key="2">
    <source>
        <dbReference type="Proteomes" id="UP000239663"/>
    </source>
</evidence>
<reference evidence="1 2" key="1">
    <citation type="submission" date="2017-12" db="EMBL/GenBank/DDBJ databases">
        <title>Taxonomic description and draft genome of Pradoshia cofamensis Gen. nov., sp. nov., a thermotolerant bacillale isolated from anterior gut of earthworm Eisenia fetida.</title>
        <authorList>
            <person name="Saha T."/>
            <person name="Chakraborty R."/>
        </authorList>
    </citation>
    <scope>NUCLEOTIDE SEQUENCE [LARGE SCALE GENOMIC DNA]</scope>
    <source>
        <strain evidence="1 2">EAG3</strain>
    </source>
</reference>
<organism evidence="1 2">
    <name type="scientific">Pradoshia eiseniae</name>
    <dbReference type="NCBI Taxonomy" id="2064768"/>
    <lineage>
        <taxon>Bacteria</taxon>
        <taxon>Bacillati</taxon>
        <taxon>Bacillota</taxon>
        <taxon>Bacilli</taxon>
        <taxon>Bacillales</taxon>
        <taxon>Bacillaceae</taxon>
        <taxon>Pradoshia</taxon>
    </lineage>
</organism>
<accession>A0A2S7N529</accession>
<evidence type="ECO:0000313" key="1">
    <source>
        <dbReference type="EMBL" id="PQD97191.1"/>
    </source>
</evidence>
<keyword evidence="2" id="KW-1185">Reference proteome</keyword>
<dbReference type="AlphaFoldDB" id="A0A2S7N529"/>
<comment type="caution">
    <text evidence="1">The sequence shown here is derived from an EMBL/GenBank/DDBJ whole genome shotgun (WGS) entry which is preliminary data.</text>
</comment>
<dbReference type="Proteomes" id="UP000239663">
    <property type="component" value="Unassembled WGS sequence"/>
</dbReference>
<name>A0A2S7N529_9BACI</name>
<sequence length="83" mass="9750">MEFCWHKGDKRSRREGLFKSQGTDLAIPIHRYKEIVEENYLTSILSVVCIYLALIKKSNVELYDFNNAVFKLEILRKGNKEQA</sequence>
<proteinExistence type="predicted"/>